<gene>
    <name evidence="2" type="ORF">LX59_00373</name>
</gene>
<proteinExistence type="predicted"/>
<dbReference type="Pfam" id="PF04341">
    <property type="entry name" value="DUF485"/>
    <property type="match status" value="1"/>
</dbReference>
<dbReference type="OrthoDB" id="5297034at2"/>
<evidence type="ECO:0000313" key="2">
    <source>
        <dbReference type="EMBL" id="TWH77456.1"/>
    </source>
</evidence>
<evidence type="ECO:0000256" key="1">
    <source>
        <dbReference type="SAM" id="Phobius"/>
    </source>
</evidence>
<dbReference type="RefSeq" id="WP_144570121.1">
    <property type="nucleotide sequence ID" value="NZ_VLKG01000001.1"/>
</dbReference>
<dbReference type="InterPro" id="IPR052959">
    <property type="entry name" value="Inner_membrane_assoc"/>
</dbReference>
<evidence type="ECO:0000313" key="3">
    <source>
        <dbReference type="Proteomes" id="UP000319627"/>
    </source>
</evidence>
<reference evidence="2 3" key="1">
    <citation type="submission" date="2019-07" db="EMBL/GenBank/DDBJ databases">
        <title>Genomic Encyclopedia of Type Strains, Phase I: the one thousand microbial genomes (KMG-I) project.</title>
        <authorList>
            <person name="Kyrpides N."/>
        </authorList>
    </citation>
    <scope>NUCLEOTIDE SEQUENCE [LARGE SCALE GENOMIC DNA]</scope>
    <source>
        <strain evidence="2 3">DSM 375</strain>
    </source>
</reference>
<dbReference type="GO" id="GO:0005886">
    <property type="term" value="C:plasma membrane"/>
    <property type="evidence" value="ECO:0007669"/>
    <property type="project" value="TreeGrafter"/>
</dbReference>
<keyword evidence="1" id="KW-1133">Transmembrane helix</keyword>
<sequence length="109" mass="12336">MSSDSTQRANCCQQIRTNPKFQLLVKERAQLAWSLTLLVLGLYFLYMIVVAAIPSVLHTPLQEGGHLTWGIPIAATIIVFSWLMTGLYVRRANTRFDQLSQSVLEETRV</sequence>
<name>A0A562J2M1_9GAMM</name>
<dbReference type="AlphaFoldDB" id="A0A562J2M1"/>
<dbReference type="EMBL" id="VLKG01000001">
    <property type="protein sequence ID" value="TWH77456.1"/>
    <property type="molecule type" value="Genomic_DNA"/>
</dbReference>
<organism evidence="2 3">
    <name type="scientific">Azomonas agilis</name>
    <dbReference type="NCBI Taxonomy" id="116849"/>
    <lineage>
        <taxon>Bacteria</taxon>
        <taxon>Pseudomonadati</taxon>
        <taxon>Pseudomonadota</taxon>
        <taxon>Gammaproteobacteria</taxon>
        <taxon>Pseudomonadales</taxon>
        <taxon>Pseudomonadaceae</taxon>
        <taxon>Azomonas</taxon>
    </lineage>
</organism>
<protein>
    <submittedName>
        <fullName evidence="2">Uncharacterized membrane protein (DUF485 family)</fullName>
    </submittedName>
</protein>
<feature type="transmembrane region" description="Helical" evidence="1">
    <location>
        <begin position="69"/>
        <end position="89"/>
    </location>
</feature>
<dbReference type="PANTHER" id="PTHR38598">
    <property type="entry name" value="INNER MEMBRANE PROTEIN YJCH"/>
    <property type="match status" value="1"/>
</dbReference>
<keyword evidence="3" id="KW-1185">Reference proteome</keyword>
<accession>A0A562J2M1</accession>
<keyword evidence="1" id="KW-0812">Transmembrane</keyword>
<comment type="caution">
    <text evidence="2">The sequence shown here is derived from an EMBL/GenBank/DDBJ whole genome shotgun (WGS) entry which is preliminary data.</text>
</comment>
<dbReference type="PANTHER" id="PTHR38598:SF1">
    <property type="entry name" value="INNER MEMBRANE PROTEIN YJCH"/>
    <property type="match status" value="1"/>
</dbReference>
<keyword evidence="1" id="KW-0472">Membrane</keyword>
<dbReference type="InterPro" id="IPR007436">
    <property type="entry name" value="DUF485"/>
</dbReference>
<feature type="transmembrane region" description="Helical" evidence="1">
    <location>
        <begin position="31"/>
        <end position="57"/>
    </location>
</feature>
<dbReference type="Proteomes" id="UP000319627">
    <property type="component" value="Unassembled WGS sequence"/>
</dbReference>